<sequence>MIVLLHYLRAVAALLVVYGHLGGFEYFHALGKVDLNGIGSAIFFVISGFLLWGTSNPKPIVKFLAVRFLRLVPLYWLYTSVLVCLAIVAPSLTPRISLSPEHIVYSYLFIPYLNDFNQINPLLLQAWTLNYEIYFSFIFAISLMVDGPRLRLALLTMFIVLSFTIGLIAPSESAVIKFYTGSMLLCFLFGIWARITYRKIAHSLTVGSLSAVLGGGGLIAAGLFLPALEPRGLIYGVPSAVLLVGLSILSNRISKADGLLKSVADCTYTLFLSHPFVLAGVAMGFRVVDRALFPVNGIVGALSFGIVGIVASILFALVAHRVIEQPINRVSNMIRLSLWPSSPRVSPRTA</sequence>
<reference evidence="3 4" key="1">
    <citation type="submission" date="2020-08" db="EMBL/GenBank/DDBJ databases">
        <title>Genomic Encyclopedia of Type Strains, Phase IV (KMG-IV): sequencing the most valuable type-strain genomes for metagenomic binning, comparative biology and taxonomic classification.</title>
        <authorList>
            <person name="Goeker M."/>
        </authorList>
    </citation>
    <scope>NUCLEOTIDE SEQUENCE [LARGE SCALE GENOMIC DNA]</scope>
    <source>
        <strain evidence="3 4">DSM 100734</strain>
    </source>
</reference>
<feature type="transmembrane region" description="Helical" evidence="1">
    <location>
        <begin position="297"/>
        <end position="319"/>
    </location>
</feature>
<dbReference type="Pfam" id="PF01757">
    <property type="entry name" value="Acyl_transf_3"/>
    <property type="match status" value="1"/>
</dbReference>
<proteinExistence type="predicted"/>
<evidence type="ECO:0000313" key="4">
    <source>
        <dbReference type="Proteomes" id="UP000547879"/>
    </source>
</evidence>
<dbReference type="GO" id="GO:0016747">
    <property type="term" value="F:acyltransferase activity, transferring groups other than amino-acyl groups"/>
    <property type="evidence" value="ECO:0007669"/>
    <property type="project" value="InterPro"/>
</dbReference>
<name>A0A7W9Y2Z4_9HYPH</name>
<feature type="domain" description="Acyltransferase 3" evidence="2">
    <location>
        <begin position="5"/>
        <end position="316"/>
    </location>
</feature>
<dbReference type="GO" id="GO:0000271">
    <property type="term" value="P:polysaccharide biosynthetic process"/>
    <property type="evidence" value="ECO:0007669"/>
    <property type="project" value="TreeGrafter"/>
</dbReference>
<feature type="transmembrane region" description="Helical" evidence="1">
    <location>
        <begin position="233"/>
        <end position="254"/>
    </location>
</feature>
<feature type="transmembrane region" description="Helical" evidence="1">
    <location>
        <begin position="176"/>
        <end position="197"/>
    </location>
</feature>
<keyword evidence="4" id="KW-1185">Reference proteome</keyword>
<dbReference type="AlphaFoldDB" id="A0A7W9Y2Z4"/>
<keyword evidence="1" id="KW-1133">Transmembrane helix</keyword>
<dbReference type="GO" id="GO:0016020">
    <property type="term" value="C:membrane"/>
    <property type="evidence" value="ECO:0007669"/>
    <property type="project" value="TreeGrafter"/>
</dbReference>
<feature type="transmembrane region" description="Helical" evidence="1">
    <location>
        <begin position="74"/>
        <end position="92"/>
    </location>
</feature>
<evidence type="ECO:0000313" key="3">
    <source>
        <dbReference type="EMBL" id="MBB6161059.1"/>
    </source>
</evidence>
<protein>
    <submittedName>
        <fullName evidence="3">Exopolysaccharide production protein ExoZ</fullName>
    </submittedName>
</protein>
<accession>A0A7W9Y2Z4</accession>
<dbReference type="PANTHER" id="PTHR23028:SF53">
    <property type="entry name" value="ACYL_TRANSF_3 DOMAIN-CONTAINING PROTEIN"/>
    <property type="match status" value="1"/>
</dbReference>
<organism evidence="3 4">
    <name type="scientific">Rhizobium wenxiniae</name>
    <dbReference type="NCBI Taxonomy" id="1737357"/>
    <lineage>
        <taxon>Bacteria</taxon>
        <taxon>Pseudomonadati</taxon>
        <taxon>Pseudomonadota</taxon>
        <taxon>Alphaproteobacteria</taxon>
        <taxon>Hyphomicrobiales</taxon>
        <taxon>Rhizobiaceae</taxon>
        <taxon>Rhizobium/Agrobacterium group</taxon>
        <taxon>Rhizobium</taxon>
    </lineage>
</organism>
<evidence type="ECO:0000259" key="2">
    <source>
        <dbReference type="Pfam" id="PF01757"/>
    </source>
</evidence>
<feature type="transmembrane region" description="Helical" evidence="1">
    <location>
        <begin position="152"/>
        <end position="170"/>
    </location>
</feature>
<keyword evidence="1" id="KW-0472">Membrane</keyword>
<feature type="transmembrane region" description="Helical" evidence="1">
    <location>
        <begin position="266"/>
        <end position="285"/>
    </location>
</feature>
<feature type="transmembrane region" description="Helical" evidence="1">
    <location>
        <begin position="7"/>
        <end position="29"/>
    </location>
</feature>
<feature type="transmembrane region" description="Helical" evidence="1">
    <location>
        <begin position="35"/>
        <end position="53"/>
    </location>
</feature>
<dbReference type="PANTHER" id="PTHR23028">
    <property type="entry name" value="ACETYLTRANSFERASE"/>
    <property type="match status" value="1"/>
</dbReference>
<evidence type="ECO:0000256" key="1">
    <source>
        <dbReference type="SAM" id="Phobius"/>
    </source>
</evidence>
<dbReference type="EMBL" id="JACHEG010000001">
    <property type="protein sequence ID" value="MBB6161059.1"/>
    <property type="molecule type" value="Genomic_DNA"/>
</dbReference>
<gene>
    <name evidence="3" type="ORF">HNQ72_000856</name>
</gene>
<dbReference type="Proteomes" id="UP000547879">
    <property type="component" value="Unassembled WGS sequence"/>
</dbReference>
<dbReference type="InterPro" id="IPR050879">
    <property type="entry name" value="Acyltransferase_3"/>
</dbReference>
<keyword evidence="1" id="KW-0812">Transmembrane</keyword>
<feature type="transmembrane region" description="Helical" evidence="1">
    <location>
        <begin position="204"/>
        <end position="227"/>
    </location>
</feature>
<comment type="caution">
    <text evidence="3">The sequence shown here is derived from an EMBL/GenBank/DDBJ whole genome shotgun (WGS) entry which is preliminary data.</text>
</comment>
<dbReference type="RefSeq" id="WP_183989838.1">
    <property type="nucleotide sequence ID" value="NZ_BMHW01000001.1"/>
</dbReference>
<feature type="transmembrane region" description="Helical" evidence="1">
    <location>
        <begin position="122"/>
        <end position="145"/>
    </location>
</feature>
<dbReference type="InterPro" id="IPR002656">
    <property type="entry name" value="Acyl_transf_3_dom"/>
</dbReference>